<feature type="domain" description="Tyrosine specific protein phosphatases" evidence="5">
    <location>
        <begin position="147"/>
        <end position="208"/>
    </location>
</feature>
<dbReference type="Pfam" id="PF00782">
    <property type="entry name" value="DSPc"/>
    <property type="match status" value="1"/>
</dbReference>
<organism evidence="6 7">
    <name type="scientific">Durusdinium trenchii</name>
    <dbReference type="NCBI Taxonomy" id="1381693"/>
    <lineage>
        <taxon>Eukaryota</taxon>
        <taxon>Sar</taxon>
        <taxon>Alveolata</taxon>
        <taxon>Dinophyceae</taxon>
        <taxon>Suessiales</taxon>
        <taxon>Symbiodiniaceae</taxon>
        <taxon>Durusdinium</taxon>
    </lineage>
</organism>
<dbReference type="InterPro" id="IPR000387">
    <property type="entry name" value="Tyr_Pase_dom"/>
</dbReference>
<sequence>MVPLRSCGSMSVLETFETRRICTSCAEELPKEQFSGSQWRKESSRCKNCIRTTKNPPKITDSRLLDFVEECQRAKEQYKQSQTHVVSEITPWLCLGGALQDGAWQLEKTTHGICAALERNVSPVMKKLEHLLILNLEDKGSEAECLTAFKIAVAFAQKALEEPECKIYVFCALGCNRSAIIVMALLMAVEGLTLDVALKLVREKRPAIRPKYMRVLADFEIELGRECSRPEFLEAPDSKSIGALF</sequence>
<evidence type="ECO:0000313" key="7">
    <source>
        <dbReference type="Proteomes" id="UP001642484"/>
    </source>
</evidence>
<accession>A0ABP0IJ14</accession>
<dbReference type="CDD" id="cd14498">
    <property type="entry name" value="DSP"/>
    <property type="match status" value="1"/>
</dbReference>
<dbReference type="PANTHER" id="PTHR10159">
    <property type="entry name" value="DUAL SPECIFICITY PROTEIN PHOSPHATASE"/>
    <property type="match status" value="1"/>
</dbReference>
<name>A0ABP0IJ14_9DINO</name>
<protein>
    <recommendedName>
        <fullName evidence="2">protein-tyrosine-phosphatase</fullName>
        <ecNumber evidence="2">3.1.3.48</ecNumber>
    </recommendedName>
</protein>
<dbReference type="InterPro" id="IPR000340">
    <property type="entry name" value="Dual-sp_phosphatase_cat-dom"/>
</dbReference>
<proteinExistence type="inferred from homology"/>
<dbReference type="Gene3D" id="3.90.190.10">
    <property type="entry name" value="Protein tyrosine phosphatase superfamily"/>
    <property type="match status" value="1"/>
</dbReference>
<gene>
    <name evidence="6" type="ORF">CCMP2556_LOCUS6922</name>
</gene>
<dbReference type="PANTHER" id="PTHR10159:SF519">
    <property type="entry name" value="DUAL SPECIFICITY PROTEIN PHOSPHATASE MPK3"/>
    <property type="match status" value="1"/>
</dbReference>
<evidence type="ECO:0000256" key="2">
    <source>
        <dbReference type="ARBA" id="ARBA00013064"/>
    </source>
</evidence>
<dbReference type="Proteomes" id="UP001642484">
    <property type="component" value="Unassembled WGS sequence"/>
</dbReference>
<dbReference type="EMBL" id="CAXAMN010003047">
    <property type="protein sequence ID" value="CAK9002596.1"/>
    <property type="molecule type" value="Genomic_DNA"/>
</dbReference>
<evidence type="ECO:0000256" key="1">
    <source>
        <dbReference type="ARBA" id="ARBA00008601"/>
    </source>
</evidence>
<keyword evidence="4" id="KW-0904">Protein phosphatase</keyword>
<keyword evidence="7" id="KW-1185">Reference proteome</keyword>
<evidence type="ECO:0000256" key="3">
    <source>
        <dbReference type="ARBA" id="ARBA00022801"/>
    </source>
</evidence>
<evidence type="ECO:0000259" key="5">
    <source>
        <dbReference type="PROSITE" id="PS50056"/>
    </source>
</evidence>
<dbReference type="SUPFAM" id="SSF52799">
    <property type="entry name" value="(Phosphotyrosine protein) phosphatases II"/>
    <property type="match status" value="1"/>
</dbReference>
<dbReference type="InterPro" id="IPR029021">
    <property type="entry name" value="Prot-tyrosine_phosphatase-like"/>
</dbReference>
<comment type="similarity">
    <text evidence="1">Belongs to the protein-tyrosine phosphatase family. Non-receptor class dual specificity subfamily.</text>
</comment>
<keyword evidence="3" id="KW-0378">Hydrolase</keyword>
<dbReference type="EC" id="3.1.3.48" evidence="2"/>
<dbReference type="InterPro" id="IPR020422">
    <property type="entry name" value="TYR_PHOSPHATASE_DUAL_dom"/>
</dbReference>
<dbReference type="SMART" id="SM00195">
    <property type="entry name" value="DSPc"/>
    <property type="match status" value="1"/>
</dbReference>
<comment type="caution">
    <text evidence="6">The sequence shown here is derived from an EMBL/GenBank/DDBJ whole genome shotgun (WGS) entry which is preliminary data.</text>
</comment>
<reference evidence="6 7" key="1">
    <citation type="submission" date="2024-02" db="EMBL/GenBank/DDBJ databases">
        <authorList>
            <person name="Chen Y."/>
            <person name="Shah S."/>
            <person name="Dougan E. K."/>
            <person name="Thang M."/>
            <person name="Chan C."/>
        </authorList>
    </citation>
    <scope>NUCLEOTIDE SEQUENCE [LARGE SCALE GENOMIC DNA]</scope>
</reference>
<evidence type="ECO:0000256" key="4">
    <source>
        <dbReference type="ARBA" id="ARBA00022912"/>
    </source>
</evidence>
<evidence type="ECO:0000313" key="6">
    <source>
        <dbReference type="EMBL" id="CAK9002596.1"/>
    </source>
</evidence>
<dbReference type="PROSITE" id="PS50056">
    <property type="entry name" value="TYR_PHOSPHATASE_2"/>
    <property type="match status" value="1"/>
</dbReference>